<organism evidence="1 2">
    <name type="scientific">Dubosiella muris</name>
    <dbReference type="NCBI Taxonomy" id="3038133"/>
    <lineage>
        <taxon>Bacteria</taxon>
        <taxon>Bacillati</taxon>
        <taxon>Bacillota</taxon>
        <taxon>Erysipelotrichia</taxon>
        <taxon>Erysipelotrichales</taxon>
        <taxon>Erysipelotrichaceae</taxon>
        <taxon>Dubosiella</taxon>
    </lineage>
</organism>
<dbReference type="Proteomes" id="UP000308836">
    <property type="component" value="Unassembled WGS sequence"/>
</dbReference>
<comment type="caution">
    <text evidence="1">The sequence shown here is derived from an EMBL/GenBank/DDBJ whole genome shotgun (WGS) entry which is preliminary data.</text>
</comment>
<sequence length="299" mass="33249">MLDLGIDIGGTFIKYAVVDDENNIVRRWKRETIPCDTAAAFYDYLCADLPVENIRYVGVSVPGVIAPDSTILSQAAANVRITYKTNVIEEVEKRLHRPTHALNDAKSAGLCEMRIGNGKGTSSSAYFVIGTGIGGCVCDDRHVWEGVDRIAGEFSNLACGFHEDGSIAHLWEIASMNALIDIYNRDAKEEAKKRYGTEITELYHQGDPVAIRALDEWCKNICLGFETIICFYNPEVICVGGGISKEDWFIEKLRDTMRQEALGRAFSDICTTRIERCLYDNDANLLGAILFARQKQSEA</sequence>
<protein>
    <submittedName>
        <fullName evidence="1">ROK family protein</fullName>
    </submittedName>
</protein>
<dbReference type="EMBL" id="SRYG01000005">
    <property type="protein sequence ID" value="TGY66568.1"/>
    <property type="molecule type" value="Genomic_DNA"/>
</dbReference>
<evidence type="ECO:0000313" key="1">
    <source>
        <dbReference type="EMBL" id="TGY66568.1"/>
    </source>
</evidence>
<name>A0AC61R8J7_9FIRM</name>
<accession>A0AC61R8J7</accession>
<evidence type="ECO:0000313" key="2">
    <source>
        <dbReference type="Proteomes" id="UP000308836"/>
    </source>
</evidence>
<reference evidence="1" key="1">
    <citation type="submission" date="2019-04" db="EMBL/GenBank/DDBJ databases">
        <title>Microbes associate with the intestines of laboratory mice.</title>
        <authorList>
            <person name="Navarre W."/>
            <person name="Wong E."/>
            <person name="Huang K."/>
            <person name="Tropini C."/>
            <person name="Ng K."/>
            <person name="Yu B."/>
        </authorList>
    </citation>
    <scope>NUCLEOTIDE SEQUENCE</scope>
    <source>
        <strain evidence="1">NM09_H32</strain>
    </source>
</reference>
<keyword evidence="2" id="KW-1185">Reference proteome</keyword>
<gene>
    <name evidence="1" type="ORF">E5336_03285</name>
</gene>
<proteinExistence type="predicted"/>